<comment type="caution">
    <text evidence="2">The sequence shown here is derived from an EMBL/GenBank/DDBJ whole genome shotgun (WGS) entry which is preliminary data.</text>
</comment>
<dbReference type="SUPFAM" id="SSF52540">
    <property type="entry name" value="P-loop containing nucleoside triphosphate hydrolases"/>
    <property type="match status" value="1"/>
</dbReference>
<dbReference type="RefSeq" id="WP_213238373.1">
    <property type="nucleotide sequence ID" value="NZ_JAHBCL010000043.1"/>
</dbReference>
<evidence type="ECO:0000313" key="2">
    <source>
        <dbReference type="EMBL" id="MBS7528516.1"/>
    </source>
</evidence>
<accession>A0ABS5PVI1</accession>
<dbReference type="Gene3D" id="3.40.50.300">
    <property type="entry name" value="P-loop containing nucleotide triphosphate hydrolases"/>
    <property type="match status" value="1"/>
</dbReference>
<sequence>MKNNKIIAVWGNPNSGKTTLSIKMANELAKNNKSVILVLADSYVPVISTVLPFTETKEQSLGALLSSVQISQENILEKCIPVMKTKNLSVLSYLHSENIRTYADYGKERVLDLFILLKHLADHIIVDCSSMVHHDLLSRGALEMSDQIIRLVTPDLKAISFYDSSLMLLGERKYNVENHIKVLSNVKPVMPKDSISNHFGGIRHELEYCEELQQQALEARLFESLTDKSSSGYNQQFSSLMNEIFSEEVVAEKEEKKARKPFFKRREDV</sequence>
<organism evidence="2 3">
    <name type="scientific">Fusibacter paucivorans</name>
    <dbReference type="NCBI Taxonomy" id="76009"/>
    <lineage>
        <taxon>Bacteria</taxon>
        <taxon>Bacillati</taxon>
        <taxon>Bacillota</taxon>
        <taxon>Clostridia</taxon>
        <taxon>Eubacteriales</taxon>
        <taxon>Eubacteriales Family XII. Incertae Sedis</taxon>
        <taxon>Fusibacter</taxon>
    </lineage>
</organism>
<protein>
    <submittedName>
        <fullName evidence="2">AAA family ATPase</fullName>
    </submittedName>
</protein>
<evidence type="ECO:0000259" key="1">
    <source>
        <dbReference type="Pfam" id="PF13614"/>
    </source>
</evidence>
<name>A0ABS5PVI1_9FIRM</name>
<proteinExistence type="predicted"/>
<dbReference type="InterPro" id="IPR025669">
    <property type="entry name" value="AAA_dom"/>
</dbReference>
<reference evidence="2 3" key="1">
    <citation type="submission" date="2021-05" db="EMBL/GenBank/DDBJ databases">
        <title>Fusibacter ferrireducens sp. nov., an anaerobic, sulfur- and Fe-reducing bacterium isolated from the mangrove sediment.</title>
        <authorList>
            <person name="Qiu D."/>
        </authorList>
    </citation>
    <scope>NUCLEOTIDE SEQUENCE [LARGE SCALE GENOMIC DNA]</scope>
    <source>
        <strain evidence="2 3">DSM 12116</strain>
    </source>
</reference>
<evidence type="ECO:0000313" key="3">
    <source>
        <dbReference type="Proteomes" id="UP000746471"/>
    </source>
</evidence>
<feature type="domain" description="AAA" evidence="1">
    <location>
        <begin position="14"/>
        <end position="154"/>
    </location>
</feature>
<dbReference type="Pfam" id="PF13614">
    <property type="entry name" value="AAA_31"/>
    <property type="match status" value="1"/>
</dbReference>
<keyword evidence="3" id="KW-1185">Reference proteome</keyword>
<dbReference type="Proteomes" id="UP000746471">
    <property type="component" value="Unassembled WGS sequence"/>
</dbReference>
<dbReference type="EMBL" id="JAHBCL010000043">
    <property type="protein sequence ID" value="MBS7528516.1"/>
    <property type="molecule type" value="Genomic_DNA"/>
</dbReference>
<gene>
    <name evidence="2" type="ORF">KHM83_17660</name>
</gene>
<dbReference type="InterPro" id="IPR027417">
    <property type="entry name" value="P-loop_NTPase"/>
</dbReference>